<dbReference type="FunFam" id="2.60.40.790:FF:000010">
    <property type="entry name" value="17.3 kDa class II heat shock protein-like"/>
    <property type="match status" value="1"/>
</dbReference>
<dbReference type="Gene3D" id="2.60.40.790">
    <property type="match status" value="1"/>
</dbReference>
<evidence type="ECO:0000313" key="7">
    <source>
        <dbReference type="EMBL" id="WOG87228.1"/>
    </source>
</evidence>
<protein>
    <recommendedName>
        <fullName evidence="6">SHSP domain-containing protein</fullName>
    </recommendedName>
</protein>
<dbReference type="AlphaFoldDB" id="A0AAF0WFA8"/>
<keyword evidence="3" id="KW-0346">Stress response</keyword>
<evidence type="ECO:0000259" key="6">
    <source>
        <dbReference type="PROSITE" id="PS01031"/>
    </source>
</evidence>
<evidence type="ECO:0000256" key="1">
    <source>
        <dbReference type="ARBA" id="ARBA00004496"/>
    </source>
</evidence>
<dbReference type="PANTHER" id="PTHR11527">
    <property type="entry name" value="HEAT-SHOCK PROTEIN 20 FAMILY MEMBER"/>
    <property type="match status" value="1"/>
</dbReference>
<dbReference type="EMBL" id="CP093344">
    <property type="protein sequence ID" value="WOG87228.1"/>
    <property type="molecule type" value="Genomic_DNA"/>
</dbReference>
<dbReference type="GO" id="GO:0005737">
    <property type="term" value="C:cytoplasm"/>
    <property type="evidence" value="ECO:0007669"/>
    <property type="project" value="UniProtKB-SubCell"/>
</dbReference>
<feature type="domain" description="SHSP" evidence="6">
    <location>
        <begin position="23"/>
        <end position="138"/>
    </location>
</feature>
<evidence type="ECO:0000256" key="3">
    <source>
        <dbReference type="ARBA" id="ARBA00023016"/>
    </source>
</evidence>
<evidence type="ECO:0000256" key="2">
    <source>
        <dbReference type="ARBA" id="ARBA00022490"/>
    </source>
</evidence>
<evidence type="ECO:0000256" key="5">
    <source>
        <dbReference type="RuleBase" id="RU003616"/>
    </source>
</evidence>
<accession>A0AAF0WFA8</accession>
<sequence>MSFRLTGLNPLFNNFYHIINNNDAEAMVLTPADVKENRNSYVFVVDMPGLKSGEISVQVEEDNVLGVSGERKPEEQEEGVKYFIKERRGGKFMRKFVLPENANLEAIKAVCQDGVLTVTVDKLPSAEKKPKIVKVKHSSRL</sequence>
<keyword evidence="8" id="KW-1185">Reference proteome</keyword>
<comment type="similarity">
    <text evidence="4 5">Belongs to the small heat shock protein (HSP20) family.</text>
</comment>
<proteinExistence type="inferred from homology"/>
<gene>
    <name evidence="7" type="ORF">DCAR_0206451</name>
</gene>
<organism evidence="7 8">
    <name type="scientific">Daucus carota subsp. sativus</name>
    <name type="common">Carrot</name>
    <dbReference type="NCBI Taxonomy" id="79200"/>
    <lineage>
        <taxon>Eukaryota</taxon>
        <taxon>Viridiplantae</taxon>
        <taxon>Streptophyta</taxon>
        <taxon>Embryophyta</taxon>
        <taxon>Tracheophyta</taxon>
        <taxon>Spermatophyta</taxon>
        <taxon>Magnoliopsida</taxon>
        <taxon>eudicotyledons</taxon>
        <taxon>Gunneridae</taxon>
        <taxon>Pentapetalae</taxon>
        <taxon>asterids</taxon>
        <taxon>campanulids</taxon>
        <taxon>Apiales</taxon>
        <taxon>Apiaceae</taxon>
        <taxon>Apioideae</taxon>
        <taxon>Scandiceae</taxon>
        <taxon>Daucinae</taxon>
        <taxon>Daucus</taxon>
        <taxon>Daucus sect. Daucus</taxon>
    </lineage>
</organism>
<dbReference type="Proteomes" id="UP000077755">
    <property type="component" value="Chromosome 2"/>
</dbReference>
<dbReference type="InterPro" id="IPR002068">
    <property type="entry name" value="A-crystallin/Hsp20_dom"/>
</dbReference>
<reference evidence="7" key="1">
    <citation type="journal article" date="2016" name="Nat. Genet.">
        <title>A high-quality carrot genome assembly provides new insights into carotenoid accumulation and asterid genome evolution.</title>
        <authorList>
            <person name="Iorizzo M."/>
            <person name="Ellison S."/>
            <person name="Senalik D."/>
            <person name="Zeng P."/>
            <person name="Satapoomin P."/>
            <person name="Huang J."/>
            <person name="Bowman M."/>
            <person name="Iovene M."/>
            <person name="Sanseverino W."/>
            <person name="Cavagnaro P."/>
            <person name="Yildiz M."/>
            <person name="Macko-Podgorni A."/>
            <person name="Moranska E."/>
            <person name="Grzebelus E."/>
            <person name="Grzebelus D."/>
            <person name="Ashrafi H."/>
            <person name="Zheng Z."/>
            <person name="Cheng S."/>
            <person name="Spooner D."/>
            <person name="Van Deynze A."/>
            <person name="Simon P."/>
        </authorList>
    </citation>
    <scope>NUCLEOTIDE SEQUENCE</scope>
    <source>
        <tissue evidence="7">Leaf</tissue>
    </source>
</reference>
<evidence type="ECO:0000313" key="8">
    <source>
        <dbReference type="Proteomes" id="UP000077755"/>
    </source>
</evidence>
<dbReference type="PROSITE" id="PS01031">
    <property type="entry name" value="SHSP"/>
    <property type="match status" value="1"/>
</dbReference>
<comment type="subcellular location">
    <subcellularLocation>
        <location evidence="1">Cytoplasm</location>
    </subcellularLocation>
</comment>
<dbReference type="InterPro" id="IPR008978">
    <property type="entry name" value="HSP20-like_chaperone"/>
</dbReference>
<dbReference type="KEGG" id="dcr:108208479"/>
<keyword evidence="2" id="KW-0963">Cytoplasm</keyword>
<dbReference type="SUPFAM" id="SSF49764">
    <property type="entry name" value="HSP20-like chaperones"/>
    <property type="match status" value="1"/>
</dbReference>
<dbReference type="Pfam" id="PF00011">
    <property type="entry name" value="HSP20"/>
    <property type="match status" value="1"/>
</dbReference>
<dbReference type="GO" id="GO:0006950">
    <property type="term" value="P:response to stress"/>
    <property type="evidence" value="ECO:0007669"/>
    <property type="project" value="UniProtKB-ARBA"/>
</dbReference>
<name>A0AAF0WFA8_DAUCS</name>
<reference evidence="7" key="2">
    <citation type="submission" date="2022-03" db="EMBL/GenBank/DDBJ databases">
        <title>Draft title - Genomic analysis of global carrot germplasm unveils the trajectory of domestication and the origin of high carotenoid orange carrot.</title>
        <authorList>
            <person name="Iorizzo M."/>
            <person name="Ellison S."/>
            <person name="Senalik D."/>
            <person name="Macko-Podgorni A."/>
            <person name="Grzebelus D."/>
            <person name="Bostan H."/>
            <person name="Rolling W."/>
            <person name="Curaba J."/>
            <person name="Simon P."/>
        </authorList>
    </citation>
    <scope>NUCLEOTIDE SEQUENCE</scope>
    <source>
        <tissue evidence="7">Leaf</tissue>
    </source>
</reference>
<dbReference type="InterPro" id="IPR031107">
    <property type="entry name" value="Small_HSP"/>
</dbReference>
<evidence type="ECO:0000256" key="4">
    <source>
        <dbReference type="PROSITE-ProRule" id="PRU00285"/>
    </source>
</evidence>